<dbReference type="InterPro" id="IPR041411">
    <property type="entry name" value="Ldi"/>
</dbReference>
<proteinExistence type="predicted"/>
<protein>
    <submittedName>
        <fullName evidence="1">Uncharacterized protein</fullName>
    </submittedName>
</protein>
<evidence type="ECO:0000313" key="1">
    <source>
        <dbReference type="EMBL" id="GFF17809.1"/>
    </source>
</evidence>
<comment type="caution">
    <text evidence="1">The sequence shown here is derived from an EMBL/GenBank/DDBJ whole genome shotgun (WGS) entry which is preliminary data.</text>
</comment>
<dbReference type="AlphaFoldDB" id="A0A5M3Z952"/>
<dbReference type="Pfam" id="PF18566">
    <property type="entry name" value="Ldi"/>
    <property type="match status" value="1"/>
</dbReference>
<dbReference type="OrthoDB" id="9979195at2759"/>
<keyword evidence="2" id="KW-1185">Reference proteome</keyword>
<dbReference type="VEuPathDB" id="FungiDB:ATEG_05976"/>
<dbReference type="Proteomes" id="UP000452235">
    <property type="component" value="Unassembled WGS sequence"/>
</dbReference>
<name>A0A5M3Z952_ASPTE</name>
<dbReference type="EMBL" id="BLJY01000007">
    <property type="protein sequence ID" value="GFF17809.1"/>
    <property type="molecule type" value="Genomic_DNA"/>
</dbReference>
<evidence type="ECO:0000313" key="2">
    <source>
        <dbReference type="Proteomes" id="UP000452235"/>
    </source>
</evidence>
<organism evidence="1 2">
    <name type="scientific">Aspergillus terreus</name>
    <dbReference type="NCBI Taxonomy" id="33178"/>
    <lineage>
        <taxon>Eukaryota</taxon>
        <taxon>Fungi</taxon>
        <taxon>Dikarya</taxon>
        <taxon>Ascomycota</taxon>
        <taxon>Pezizomycotina</taxon>
        <taxon>Eurotiomycetes</taxon>
        <taxon>Eurotiomycetidae</taxon>
        <taxon>Eurotiales</taxon>
        <taxon>Aspergillaceae</taxon>
        <taxon>Aspergillus</taxon>
        <taxon>Aspergillus subgen. Circumdati</taxon>
    </lineage>
</organism>
<reference evidence="1 2" key="1">
    <citation type="submission" date="2020-01" db="EMBL/GenBank/DDBJ databases">
        <title>Aspergillus terreus IFO 6365 whole genome shotgun sequence.</title>
        <authorList>
            <person name="Kanamasa S."/>
            <person name="Takahashi H."/>
        </authorList>
    </citation>
    <scope>NUCLEOTIDE SEQUENCE [LARGE SCALE GENOMIC DNA]</scope>
    <source>
        <strain evidence="1 2">IFO 6365</strain>
    </source>
</reference>
<sequence>MATITETHHTPFLSASTAERVIDLDLSRYPKLSREQAGHLRHIHNLVSQPDGSWHHMGSLEPMQEFLDAYRYQLAVMSYAAAVAHYHRLPALRGTFQPLIRQLIHKMLRREVWGYWFNTSHSGVRTDPGLTELRKPWADPIVRENIMYSGHLLLMTSLYAMLFDNDEFEKPGSLVFDWDPLFWGLGPERFSYDNRSLQKAILTEMERNHWVGVCCEPNAVFVVCNQFPIIAMRYNDVRDGTDIVSDVLTKYKAAWDAKGMVQPDGLFVDFLLVKQQLKNPPPRPFGGGPPREIGFTAWAGAYMHAWNPDLVESLFAKQSLGFITKIQNEIRLRPLAVASAFRHLVTDRSFPADSEETLTTAIETSKTLPPSRIPFETPTFGCVAQWLSELGKKEELDGLLSQADRDLHPTWEDGGLFYPRNDEQDPASEAKWTHMDPFSGNAGIGYARLNVPDGQRIMWANPWTKEDLAKRPWIDGVALGSGVDCLRGVWDEEAKTLVLTIRTWDGRLVGLRPSARNLMQGKWAVYVNGELRETAEVEDGGDMEVPVQVAGEELDVVFVKL</sequence>
<accession>A0A5M3Z952</accession>
<gene>
    <name evidence="1" type="ORF">ATEIFO6365_0007035800</name>
</gene>